<dbReference type="VEuPathDB" id="VectorBase:ADAC003905"/>
<dbReference type="Proteomes" id="UP000000673">
    <property type="component" value="Unassembled WGS sequence"/>
</dbReference>
<keyword evidence="3" id="KW-1185">Reference proteome</keyword>
<gene>
    <name evidence="1" type="ORF">AND_003905</name>
</gene>
<reference evidence="1 3" key="1">
    <citation type="journal article" date="2010" name="BMC Genomics">
        <title>Combination of measures distinguishes pre-miRNAs from other stem-loops in the genome of the newly sequenced Anopheles darlingi.</title>
        <authorList>
            <person name="Mendes N.D."/>
            <person name="Freitas A.T."/>
            <person name="Vasconcelos A.T."/>
            <person name="Sagot M.F."/>
        </authorList>
    </citation>
    <scope>NUCLEOTIDE SEQUENCE</scope>
</reference>
<proteinExistence type="predicted"/>
<dbReference type="OMA" id="VRHASKH"/>
<evidence type="ECO:0000313" key="3">
    <source>
        <dbReference type="Proteomes" id="UP000000673"/>
    </source>
</evidence>
<reference evidence="1" key="2">
    <citation type="submission" date="2010-05" db="EMBL/GenBank/DDBJ databases">
        <authorList>
            <person name="Almeida L.G."/>
            <person name="Nicolas M.F."/>
            <person name="Souza R.C."/>
            <person name="Vasconcelos A.T.R."/>
        </authorList>
    </citation>
    <scope>NUCLEOTIDE SEQUENCE</scope>
</reference>
<dbReference type="HOGENOM" id="CLU_714166_0_0_1"/>
<dbReference type="STRING" id="43151.W5JM23"/>
<dbReference type="eggNOG" id="ENOG502TM7E">
    <property type="taxonomic scope" value="Eukaryota"/>
</dbReference>
<dbReference type="EnsemblMetazoa" id="ADAC003905-RA">
    <property type="protein sequence ID" value="ADAC003905-PA"/>
    <property type="gene ID" value="ADAC003905"/>
</dbReference>
<reference evidence="1" key="3">
    <citation type="journal article" date="2013" name="Nucleic Acids Res.">
        <title>The genome of Anopheles darlingi, the main neotropical malaria vector.</title>
        <authorList>
            <person name="Marinotti O."/>
            <person name="Cerqueira G.C."/>
            <person name="de Almeida L.G."/>
            <person name="Ferro M.I."/>
            <person name="Loreto E.L."/>
            <person name="Zaha A."/>
            <person name="Teixeira S.M."/>
            <person name="Wespiser A.R."/>
            <person name="Almeida E Silva A."/>
            <person name="Schlindwein A.D."/>
            <person name="Pacheco A.C."/>
            <person name="Silva A.L."/>
            <person name="Graveley B.R."/>
            <person name="Walenz B.P."/>
            <person name="Lima Bde A."/>
            <person name="Ribeiro C.A."/>
            <person name="Nunes-Silva C.G."/>
            <person name="de Carvalho C.R."/>
            <person name="Soares C.M."/>
            <person name="de Menezes C.B."/>
            <person name="Matiolli C."/>
            <person name="Caffrey D."/>
            <person name="Araujo D.A."/>
            <person name="de Oliveira D.M."/>
            <person name="Golenbock D."/>
            <person name="Grisard E.C."/>
            <person name="Fantinatti-Garboggini F."/>
            <person name="de Carvalho F.M."/>
            <person name="Barcellos F.G."/>
            <person name="Prosdocimi F."/>
            <person name="May G."/>
            <person name="Azevedo Junior G.M."/>
            <person name="Guimaraes G.M."/>
            <person name="Goldman G.H."/>
            <person name="Padilha I.Q."/>
            <person name="Batista Jda S."/>
            <person name="Ferro J.A."/>
            <person name="Ribeiro J.M."/>
            <person name="Fietto J.L."/>
            <person name="Dabbas K.M."/>
            <person name="Cerdeira L."/>
            <person name="Agnez-Lima L.F."/>
            <person name="Brocchi M."/>
            <person name="de Carvalho M.O."/>
            <person name="Teixeira Mde M."/>
            <person name="Diniz Maia Mde M."/>
            <person name="Goldman M.H."/>
            <person name="Cruz Schneider M.P."/>
            <person name="Felipe M.S."/>
            <person name="Hungria M."/>
            <person name="Nicolas M.F."/>
            <person name="Pereira M."/>
            <person name="Montes M.A."/>
            <person name="Cantao M.E."/>
            <person name="Vincentz M."/>
            <person name="Rafael M.S."/>
            <person name="Silverman N."/>
            <person name="Stoco P.H."/>
            <person name="Souza R.C."/>
            <person name="Vicentini R."/>
            <person name="Gazzinelli R.T."/>
            <person name="Neves Rde O."/>
            <person name="Silva R."/>
            <person name="Astolfi-Filho S."/>
            <person name="Maciel T.E."/>
            <person name="Urmenyi T.P."/>
            <person name="Tadei W.P."/>
            <person name="Camargo E.P."/>
            <person name="de Vasconcelos A.T."/>
        </authorList>
    </citation>
    <scope>NUCLEOTIDE SEQUENCE</scope>
</reference>
<evidence type="ECO:0000313" key="1">
    <source>
        <dbReference type="EMBL" id="ETN64358.1"/>
    </source>
</evidence>
<organism evidence="1">
    <name type="scientific">Anopheles darlingi</name>
    <name type="common">Mosquito</name>
    <dbReference type="NCBI Taxonomy" id="43151"/>
    <lineage>
        <taxon>Eukaryota</taxon>
        <taxon>Metazoa</taxon>
        <taxon>Ecdysozoa</taxon>
        <taxon>Arthropoda</taxon>
        <taxon>Hexapoda</taxon>
        <taxon>Insecta</taxon>
        <taxon>Pterygota</taxon>
        <taxon>Neoptera</taxon>
        <taxon>Endopterygota</taxon>
        <taxon>Diptera</taxon>
        <taxon>Nematocera</taxon>
        <taxon>Culicoidea</taxon>
        <taxon>Culicidae</taxon>
        <taxon>Anophelinae</taxon>
        <taxon>Anopheles</taxon>
    </lineage>
</organism>
<dbReference type="EMBL" id="ADMH02001039">
    <property type="protein sequence ID" value="ETN64358.1"/>
    <property type="molecule type" value="Genomic_DNA"/>
</dbReference>
<name>W5JM23_ANODA</name>
<evidence type="ECO:0000313" key="2">
    <source>
        <dbReference type="EnsemblMetazoa" id="ADAC003905-PA"/>
    </source>
</evidence>
<reference evidence="2" key="4">
    <citation type="submission" date="2015-06" db="UniProtKB">
        <authorList>
            <consortium name="EnsemblMetazoa"/>
        </authorList>
    </citation>
    <scope>IDENTIFICATION</scope>
</reference>
<accession>W5JM23</accession>
<dbReference type="AlphaFoldDB" id="W5JM23"/>
<protein>
    <submittedName>
        <fullName evidence="1 2">Uncharacterized protein</fullName>
    </submittedName>
</protein>
<dbReference type="VEuPathDB" id="VectorBase:ADAR2_008150"/>
<sequence>MLRQLFNLARLVLAAGRKYGQPLILLVSFGVFVWLIVDTVHRPEFVRPSGVSLQQDGVDQRKPPERWSETSVYQFLALLGLDPDTPTADGGTGVAEQCQLPVNGVPQQHAALLLTAFAGGSLLENLWHYFSLIALTHTLQTVPGADRRTVQPLLTLSASEQLGELFASIPYETIDGSSRLQCYELAAAYILDDANPVQVPSDNPWPLYILNNNAKRTVEIAGMRVGEQQRQIALGVLAELRQRATLSAEEEQVAAADRRPDDLQFVGINIGADDGLPFEYYDRAISFQRKMHDGGRLAVVAICEQPDGKVCRLLDAPGEQSFVVSRSANPVTDWALMALFNHSIVSSEQDIFPALVRDGGRTVVSGQYVGDVAIVLSNLKEHWYALF</sequence>